<feature type="region of interest" description="Disordered" evidence="1">
    <location>
        <begin position="1"/>
        <end position="129"/>
    </location>
</feature>
<keyword evidence="3" id="KW-1185">Reference proteome</keyword>
<evidence type="ECO:0000256" key="1">
    <source>
        <dbReference type="SAM" id="MobiDB-lite"/>
    </source>
</evidence>
<dbReference type="Proteomes" id="UP001456524">
    <property type="component" value="Unassembled WGS sequence"/>
</dbReference>
<dbReference type="EMBL" id="JBBWUH010000014">
    <property type="protein sequence ID" value="KAK8152565.1"/>
    <property type="molecule type" value="Genomic_DNA"/>
</dbReference>
<accession>A0ABR1XFH7</accession>
<proteinExistence type="predicted"/>
<sequence length="270" mass="29942">MANKRYNLRRRPGQRANSGDAAPPADDGEQLDSNGQPAEASSALQPEEPPQAASKKGKARRKPNAEESCAQQAEAPSQQEPPQEPQKKKKKWPKVSKWASQKAMNKITYKSAPQKATKPTRKPGKERTQRWSVKDLKPYEDYPALYKERKESKTFIRQRLSFTDDLPAELRLMVYSTLPGIDGKELIEEPLPRDAFAVVEELVFSSDRSPKSFPITRGSVSLKGLEIDSDAGTDPNHSDSDDSDSDESDSDSDDGESSLESGELDSDTSF</sequence>
<name>A0ABR1XFH7_9PEZI</name>
<feature type="compositionally biased region" description="Basic residues" evidence="1">
    <location>
        <begin position="1"/>
        <end position="13"/>
    </location>
</feature>
<evidence type="ECO:0000313" key="3">
    <source>
        <dbReference type="Proteomes" id="UP001456524"/>
    </source>
</evidence>
<comment type="caution">
    <text evidence="2">The sequence shown here is derived from an EMBL/GenBank/DDBJ whole genome shotgun (WGS) entry which is preliminary data.</text>
</comment>
<feature type="region of interest" description="Disordered" evidence="1">
    <location>
        <begin position="224"/>
        <end position="270"/>
    </location>
</feature>
<gene>
    <name evidence="2" type="ORF">IWX90DRAFT_517533</name>
</gene>
<reference evidence="2 3" key="1">
    <citation type="journal article" date="2022" name="G3 (Bethesda)">
        <title>Enemy or ally: a genomic approach to elucidate the lifestyle of Phyllosticta citrichinaensis.</title>
        <authorList>
            <person name="Buijs V.A."/>
            <person name="Groenewald J.Z."/>
            <person name="Haridas S."/>
            <person name="LaButti K.M."/>
            <person name="Lipzen A."/>
            <person name="Martin F.M."/>
            <person name="Barry K."/>
            <person name="Grigoriev I.V."/>
            <person name="Crous P.W."/>
            <person name="Seidl M.F."/>
        </authorList>
    </citation>
    <scope>NUCLEOTIDE SEQUENCE [LARGE SCALE GENOMIC DNA]</scope>
    <source>
        <strain evidence="2 3">CBS 129764</strain>
    </source>
</reference>
<feature type="compositionally biased region" description="Acidic residues" evidence="1">
    <location>
        <begin position="241"/>
        <end position="270"/>
    </location>
</feature>
<protein>
    <submittedName>
        <fullName evidence="2">Uncharacterized protein</fullName>
    </submittedName>
</protein>
<organism evidence="2 3">
    <name type="scientific">Phyllosticta citrichinensis</name>
    <dbReference type="NCBI Taxonomy" id="1130410"/>
    <lineage>
        <taxon>Eukaryota</taxon>
        <taxon>Fungi</taxon>
        <taxon>Dikarya</taxon>
        <taxon>Ascomycota</taxon>
        <taxon>Pezizomycotina</taxon>
        <taxon>Dothideomycetes</taxon>
        <taxon>Dothideomycetes incertae sedis</taxon>
        <taxon>Botryosphaeriales</taxon>
        <taxon>Phyllostictaceae</taxon>
        <taxon>Phyllosticta</taxon>
    </lineage>
</organism>
<feature type="compositionally biased region" description="Low complexity" evidence="1">
    <location>
        <begin position="66"/>
        <end position="81"/>
    </location>
</feature>
<evidence type="ECO:0000313" key="2">
    <source>
        <dbReference type="EMBL" id="KAK8152565.1"/>
    </source>
</evidence>